<evidence type="ECO:0000313" key="3">
    <source>
        <dbReference type="Proteomes" id="UP001199816"/>
    </source>
</evidence>
<protein>
    <submittedName>
        <fullName evidence="2">Uncharacterized protein</fullName>
    </submittedName>
</protein>
<dbReference type="Proteomes" id="UP001199816">
    <property type="component" value="Unassembled WGS sequence"/>
</dbReference>
<organism evidence="2 3">
    <name type="scientific">Niabella pedocola</name>
    <dbReference type="NCBI Taxonomy" id="1752077"/>
    <lineage>
        <taxon>Bacteria</taxon>
        <taxon>Pseudomonadati</taxon>
        <taxon>Bacteroidota</taxon>
        <taxon>Chitinophagia</taxon>
        <taxon>Chitinophagales</taxon>
        <taxon>Chitinophagaceae</taxon>
        <taxon>Niabella</taxon>
    </lineage>
</organism>
<feature type="chain" id="PRO_5047370499" evidence="1">
    <location>
        <begin position="20"/>
        <end position="184"/>
    </location>
</feature>
<keyword evidence="1" id="KW-0732">Signal</keyword>
<sequence length="184" mass="20556">MKSIILLLMLLTGSAATHAQVSVITRAAEAYSHFKFRGARLLNVNEAGIEGREENVFIFSKATKGAQPDTMYLQRYSREKSGWTVKADTMLVHAGVIMNWDARKGFFDGDADGSVDAYFIYSLTDADLKQQSVHLLFSKGTAFYTVSAFAADGYSKSRYSKNFDSLPPAVKKKLMEAWERLDKE</sequence>
<evidence type="ECO:0000256" key="1">
    <source>
        <dbReference type="SAM" id="SignalP"/>
    </source>
</evidence>
<evidence type="ECO:0000313" key="2">
    <source>
        <dbReference type="EMBL" id="MCD2423597.1"/>
    </source>
</evidence>
<dbReference type="RefSeq" id="WP_231004858.1">
    <property type="nucleotide sequence ID" value="NZ_JAJNEC010000005.1"/>
</dbReference>
<proteinExistence type="predicted"/>
<feature type="signal peptide" evidence="1">
    <location>
        <begin position="1"/>
        <end position="19"/>
    </location>
</feature>
<accession>A0ABS8PR74</accession>
<name>A0ABS8PR74_9BACT</name>
<dbReference type="EMBL" id="JAJNEC010000005">
    <property type="protein sequence ID" value="MCD2423597.1"/>
    <property type="molecule type" value="Genomic_DNA"/>
</dbReference>
<keyword evidence="3" id="KW-1185">Reference proteome</keyword>
<comment type="caution">
    <text evidence="2">The sequence shown here is derived from an EMBL/GenBank/DDBJ whole genome shotgun (WGS) entry which is preliminary data.</text>
</comment>
<reference evidence="2 3" key="1">
    <citation type="submission" date="2021-11" db="EMBL/GenBank/DDBJ databases">
        <title>Genomic of Niabella pedocola.</title>
        <authorList>
            <person name="Wu T."/>
        </authorList>
    </citation>
    <scope>NUCLEOTIDE SEQUENCE [LARGE SCALE GENOMIC DNA]</scope>
    <source>
        <strain evidence="2 3">JCM 31011</strain>
    </source>
</reference>
<gene>
    <name evidence="2" type="ORF">LQ567_12550</name>
</gene>